<dbReference type="SUPFAM" id="SSF48695">
    <property type="entry name" value="Multiheme cytochromes"/>
    <property type="match status" value="1"/>
</dbReference>
<accession>A0A5C5ZNV7</accession>
<dbReference type="InterPro" id="IPR036280">
    <property type="entry name" value="Multihaem_cyt_sf"/>
</dbReference>
<dbReference type="InterPro" id="IPR036909">
    <property type="entry name" value="Cyt_c-like_dom_sf"/>
</dbReference>
<gene>
    <name evidence="6" type="ORF">Pla100_56720</name>
</gene>
<organism evidence="6 7">
    <name type="scientific">Neorhodopirellula pilleata</name>
    <dbReference type="NCBI Taxonomy" id="2714738"/>
    <lineage>
        <taxon>Bacteria</taxon>
        <taxon>Pseudomonadati</taxon>
        <taxon>Planctomycetota</taxon>
        <taxon>Planctomycetia</taxon>
        <taxon>Pirellulales</taxon>
        <taxon>Pirellulaceae</taxon>
        <taxon>Neorhodopirellula</taxon>
    </lineage>
</organism>
<dbReference type="PANTHER" id="PTHR33546">
    <property type="entry name" value="LARGE, MULTIFUNCTIONAL SECRETED PROTEIN-RELATED"/>
    <property type="match status" value="1"/>
</dbReference>
<dbReference type="RefSeq" id="WP_146581968.1">
    <property type="nucleotide sequence ID" value="NZ_SJPM01000020.1"/>
</dbReference>
<dbReference type="OrthoDB" id="9804649at2"/>
<comment type="caution">
    <text evidence="6">The sequence shown here is derived from an EMBL/GenBank/DDBJ whole genome shotgun (WGS) entry which is preliminary data.</text>
</comment>
<evidence type="ECO:0000256" key="1">
    <source>
        <dbReference type="ARBA" id="ARBA00022617"/>
    </source>
</evidence>
<keyword evidence="7" id="KW-1185">Reference proteome</keyword>
<proteinExistence type="predicted"/>
<dbReference type="SUPFAM" id="SSF46626">
    <property type="entry name" value="Cytochrome c"/>
    <property type="match status" value="3"/>
</dbReference>
<evidence type="ECO:0000256" key="3">
    <source>
        <dbReference type="ARBA" id="ARBA00023004"/>
    </source>
</evidence>
<dbReference type="GO" id="GO:0046872">
    <property type="term" value="F:metal ion binding"/>
    <property type="evidence" value="ECO:0007669"/>
    <property type="project" value="UniProtKB-KW"/>
</dbReference>
<evidence type="ECO:0000256" key="4">
    <source>
        <dbReference type="PROSITE-ProRule" id="PRU00433"/>
    </source>
</evidence>
<keyword evidence="3 4" id="KW-0408">Iron</keyword>
<dbReference type="PROSITE" id="PS51007">
    <property type="entry name" value="CYTC"/>
    <property type="match status" value="3"/>
</dbReference>
<dbReference type="Gene3D" id="1.10.760.10">
    <property type="entry name" value="Cytochrome c-like domain"/>
    <property type="match status" value="3"/>
</dbReference>
<keyword evidence="1 4" id="KW-0349">Heme</keyword>
<sequence length="773" mass="85948">MKTNLALSGICFAYMFLTGLPDDGIVFAEATDGSQSISAPLVSAFDRFGRHHEIDEAIAGSILLSELSCTACHPSTAVIAKGGPELKGVGRRVSSKWLHDYLAAPSSIKPGTTMPDVLSDLPIDRRTEVIDGLVAFLSTMQSDFPEIKATGANPVEFQYWTKGDAARGERLYHEVGCVACHAPDPDYEVAELPPSPIDALLDELDPEELAEMGLAGAARRVESVPHGDLSAKYSRRSLTHFLYDPADVRPSSRMPALKLSVNEAADIAEYLLESLAKDDHPTEMVRDESLVQQGRRHFAEFGCANCHDAGIQASLQSEPLAQCELEPNALEQTSRSCLADQPADVPRYGLDQAQRQAIRSTIESLATNPVASAKDHVLLTMMRMNCYACHQRDEFGGVGRFRKNYFETVSGADLGDEGRLPPPLTGVGEKLQSKWLSRLFRGDRKTTLRDHMTIRMPVYPHADVLKLADQFGDADQVNETSENNVFGDIKSLAPTGKQLMEIGCIQCHEFNGQALPGVIGVELSSVPDRIHPAWFQRFLTNPGEVKARTRMPTFFPDGKSQTPQILGGDADRQIAAMWAYLVQSNRLGPPDKIALERAKDYELKPAEHPLILRTFMNDVGTHAIAVGFPEGVHFAIDSQNIRLAIGWRESFLDARSTWFERFTPPVDPLGKPVQILDSENIFFERDATTGQTTPIALRFLGYRLDVNRVPIFRYQYFNIVIEDRIVPYQDKNLIRTLSLVVPDESKSKLLWIRHDGEWFPLTDSEDLKVTYRW</sequence>
<dbReference type="GO" id="GO:0009055">
    <property type="term" value="F:electron transfer activity"/>
    <property type="evidence" value="ECO:0007669"/>
    <property type="project" value="InterPro"/>
</dbReference>
<evidence type="ECO:0000256" key="2">
    <source>
        <dbReference type="ARBA" id="ARBA00022723"/>
    </source>
</evidence>
<feature type="domain" description="Cytochrome c" evidence="5">
    <location>
        <begin position="55"/>
        <end position="141"/>
    </location>
</feature>
<evidence type="ECO:0000313" key="6">
    <source>
        <dbReference type="EMBL" id="TWT89204.1"/>
    </source>
</evidence>
<reference evidence="6 7" key="1">
    <citation type="submission" date="2019-02" db="EMBL/GenBank/DDBJ databases">
        <title>Deep-cultivation of Planctomycetes and their phenomic and genomic characterization uncovers novel biology.</title>
        <authorList>
            <person name="Wiegand S."/>
            <person name="Jogler M."/>
            <person name="Boedeker C."/>
            <person name="Pinto D."/>
            <person name="Vollmers J."/>
            <person name="Rivas-Marin E."/>
            <person name="Kohn T."/>
            <person name="Peeters S.H."/>
            <person name="Heuer A."/>
            <person name="Rast P."/>
            <person name="Oberbeckmann S."/>
            <person name="Bunk B."/>
            <person name="Jeske O."/>
            <person name="Meyerdierks A."/>
            <person name="Storesund J.E."/>
            <person name="Kallscheuer N."/>
            <person name="Luecker S."/>
            <person name="Lage O.M."/>
            <person name="Pohl T."/>
            <person name="Merkel B.J."/>
            <person name="Hornburger P."/>
            <person name="Mueller R.-W."/>
            <person name="Bruemmer F."/>
            <person name="Labrenz M."/>
            <person name="Spormann A.M."/>
            <person name="Op Den Camp H."/>
            <person name="Overmann J."/>
            <person name="Amann R."/>
            <person name="Jetten M.S.M."/>
            <person name="Mascher T."/>
            <person name="Medema M.H."/>
            <person name="Devos D.P."/>
            <person name="Kaster A.-K."/>
            <person name="Ovreas L."/>
            <person name="Rohde M."/>
            <person name="Galperin M.Y."/>
            <person name="Jogler C."/>
        </authorList>
    </citation>
    <scope>NUCLEOTIDE SEQUENCE [LARGE SCALE GENOMIC DNA]</scope>
    <source>
        <strain evidence="6 7">Pla100</strain>
    </source>
</reference>
<dbReference type="InterPro" id="IPR009056">
    <property type="entry name" value="Cyt_c-like_dom"/>
</dbReference>
<feature type="domain" description="Cytochrome c" evidence="5">
    <location>
        <begin position="163"/>
        <end position="275"/>
    </location>
</feature>
<keyword evidence="2 4" id="KW-0479">Metal-binding</keyword>
<dbReference type="GO" id="GO:0020037">
    <property type="term" value="F:heme binding"/>
    <property type="evidence" value="ECO:0007669"/>
    <property type="project" value="InterPro"/>
</dbReference>
<evidence type="ECO:0000313" key="7">
    <source>
        <dbReference type="Proteomes" id="UP000316213"/>
    </source>
</evidence>
<evidence type="ECO:0000259" key="5">
    <source>
        <dbReference type="PROSITE" id="PS51007"/>
    </source>
</evidence>
<protein>
    <submittedName>
        <fullName evidence="6">Cytochrome c</fullName>
    </submittedName>
</protein>
<dbReference type="Proteomes" id="UP000316213">
    <property type="component" value="Unassembled WGS sequence"/>
</dbReference>
<dbReference type="AlphaFoldDB" id="A0A5C5ZNV7"/>
<dbReference type="PANTHER" id="PTHR33546:SF1">
    <property type="entry name" value="LARGE, MULTIFUNCTIONAL SECRETED PROTEIN"/>
    <property type="match status" value="1"/>
</dbReference>
<dbReference type="EMBL" id="SJPM01000020">
    <property type="protein sequence ID" value="TWT89204.1"/>
    <property type="molecule type" value="Genomic_DNA"/>
</dbReference>
<feature type="domain" description="Cytochrome c" evidence="5">
    <location>
        <begin position="491"/>
        <end position="585"/>
    </location>
</feature>
<name>A0A5C5ZNV7_9BACT</name>